<gene>
    <name evidence="9" type="primary">ZDHHC14</name>
    <name evidence="9" type="ORF">AK812_SmicGene34437</name>
</gene>
<dbReference type="InterPro" id="IPR018490">
    <property type="entry name" value="cNMP-bd_dom_sf"/>
</dbReference>
<evidence type="ECO:0000256" key="2">
    <source>
        <dbReference type="ARBA" id="ARBA00022692"/>
    </source>
</evidence>
<dbReference type="Pfam" id="PF01529">
    <property type="entry name" value="DHHC"/>
    <property type="match status" value="1"/>
</dbReference>
<dbReference type="InterPro" id="IPR050818">
    <property type="entry name" value="KCNH_animal-type"/>
</dbReference>
<feature type="region of interest" description="Disordered" evidence="5">
    <location>
        <begin position="251"/>
        <end position="312"/>
    </location>
</feature>
<dbReference type="InterPro" id="IPR001594">
    <property type="entry name" value="Palmitoyltrfase_DHHC"/>
</dbReference>
<comment type="caution">
    <text evidence="9">The sequence shown here is derived from an EMBL/GenBank/DDBJ whole genome shotgun (WGS) entry which is preliminary data.</text>
</comment>
<feature type="transmembrane region" description="Helical" evidence="6">
    <location>
        <begin position="77"/>
        <end position="96"/>
    </location>
</feature>
<accession>A0A1Q9CP01</accession>
<feature type="region of interest" description="Disordered" evidence="5">
    <location>
        <begin position="903"/>
        <end position="924"/>
    </location>
</feature>
<dbReference type="InterPro" id="IPR005821">
    <property type="entry name" value="Ion_trans_dom"/>
</dbReference>
<protein>
    <submittedName>
        <fullName evidence="9">Putative palmitoyltransferase ZDHHC14</fullName>
    </submittedName>
</protein>
<evidence type="ECO:0000313" key="9">
    <source>
        <dbReference type="EMBL" id="OLP84658.1"/>
    </source>
</evidence>
<sequence length="1704" mass="189460">MVGHGEIELLPLGTHAPGDGFNLAAVARNVRLPDSCQRRRVYEAWHDLALGGRNRFLCAGRCMVGPNIDKRFQMCTFCALFVPSLFYFVFCMRYLWEKVSPWMPVLTGILLFSTVSLWLLTACTDPVCGHAHAGAWCSRFDRARPVCLTQCVECQDRGMDASWTTFMSMTGSSSASAPSSSGQMAESERKPVKVSRMRTPLSSKATPFRSKTAGYCATMKAGFADSMTYPYSPELQDYVYLNMGNMTPSAVSGEESAGYGTGAGHQSVDSSCEEPVPVAPRRATQDKRTLRLPSRTPSPEQRFHWSDSLPENRPEPVPALALEHVGELSDRNMEPMEQIPLQSIRRDSFEERRSLRGQLPLHVKRTFIHYDDHELELAQTDGGGPRITRRLQRSESAPARLLSRQAGQIIQAHINGTCKPCGYFFAKADGCRWHNNCTFCHLCPPGELKRRKKQKRAMLKARNGAQAQNSPWATDEADERVCIIPRASLQLAVPGIQDAVAAATGCRPLLADGATDVGVLRVDIGFPVILSVEVVGEFAACLVRLGGTVQGPSETPRRSGMAAAFGTGAVHSATNRAYKAGQSAAADVLYLDVMVCEGASQLFHGFSVTSMGSLLTGSGFVWDKFHAFASDWGAFAASPQGVAAGFTAGAAPVSGYDIWSGVTRPFFLPHAEEVLLGKRGTLLDRHSMAGPLAEIHLEAPMGAQLYGAGYLNYATNTVLPALSELYLPFQPFLESLSLRHARGAAMHWRAHSFSALPETMLQLRAVDGRHGRVCSGSDFNILLIVCLSSSFKDVLCDITAWEEEQGYRRLEHCRIRVVASTESIASERSCRLRGLFPEMSVRPSLARQGSTLGPVGRSRGRTISSQAVTAEFAATLKKLQDLYETQVHQLLFEAQSLRRALSKQEGTSISHAEDGPNDGQEEDDVSVLDVADVEQFSLWPEWMAGGDTINGISSDVFANREYALAERKLKLKPDLNASYSSSALHQQPHCTCTCKLTDLVISPISPQRMFWDILGVVFLIYDMIWIPVQVFSPSRHVVTDALDLTVAVYWTLDIIGTFFTGFYSRKGELIRTHKEIALHYLKRWFSLDVMIVSVDWIFMSASLGEEDDSVMDNAEGSGLARLGKVIRVARILRTLRLLRLMKLRHIFFAIQERIDSEAVFILVGTVKNLLVLLFVNHVFACLWYLIGVLGEGGPPEEHWVLFYDTGETVIEKYMLSLHWSLTQFTPAGIEIHPCNVYERVFNVGLILIAMVGFSSFVSAITASMTRLRSLQGNELSEAFLLRRFLKENHISADLQSRVVRYIDMAIEVNRKKIDKSRVASLNMLSGPLRVELQKELYLPSLVIHTFFVKYARNDAAINQICFKAVEKMNLSRSDVLFQLHGESHSMFFLTSGSTYYQRPKNSPAWEAHQRRSRKLAANPLFNRVLTLSKDSYFCEHSLWLPWTHRGTMGALTDSELLALDSAKFRQITTEYKDIFQSSKAYALQFVHDLEEFSDTHGCAWDLPKEVTHPKSYHMDAPILKSTLEQKQLEELKMSELLAACIEDDLDQEVASTSKSMRHTPSNASASDQVSSMAEGSFALGHPGMPSRRPRQPSTLSNEFADTFCQTCRIIRPPRASHCRDCDNCVLRFDHHCPFVNNCIGQRNYVFFTSFLVSIAFLGVAELSGIGLWYSHSAGGISDEMLTLLLLALTPAHFSAQQGWRCLTE</sequence>
<dbReference type="GO" id="GO:0005886">
    <property type="term" value="C:plasma membrane"/>
    <property type="evidence" value="ECO:0007669"/>
    <property type="project" value="TreeGrafter"/>
</dbReference>
<feature type="compositionally biased region" description="Low complexity" evidence="5">
    <location>
        <begin position="172"/>
        <end position="185"/>
    </location>
</feature>
<dbReference type="PROSITE" id="PS50216">
    <property type="entry name" value="DHHC"/>
    <property type="match status" value="1"/>
</dbReference>
<feature type="transmembrane region" description="Helical" evidence="6">
    <location>
        <begin position="1159"/>
        <end position="1186"/>
    </location>
</feature>
<feature type="compositionally biased region" description="Basic and acidic residues" evidence="5">
    <location>
        <begin position="301"/>
        <end position="312"/>
    </location>
</feature>
<evidence type="ECO:0000259" key="8">
    <source>
        <dbReference type="Pfam" id="PF01529"/>
    </source>
</evidence>
<evidence type="ECO:0000313" key="10">
    <source>
        <dbReference type="Proteomes" id="UP000186817"/>
    </source>
</evidence>
<keyword evidence="10" id="KW-1185">Reference proteome</keyword>
<dbReference type="SUPFAM" id="SSF51206">
    <property type="entry name" value="cAMP-binding domain-like"/>
    <property type="match status" value="1"/>
</dbReference>
<evidence type="ECO:0000259" key="7">
    <source>
        <dbReference type="Pfam" id="PF00520"/>
    </source>
</evidence>
<evidence type="ECO:0000256" key="1">
    <source>
        <dbReference type="ARBA" id="ARBA00004141"/>
    </source>
</evidence>
<dbReference type="PANTHER" id="PTHR10217">
    <property type="entry name" value="VOLTAGE AND LIGAND GATED POTASSIUM CHANNEL"/>
    <property type="match status" value="1"/>
</dbReference>
<feature type="transmembrane region" description="Helical" evidence="6">
    <location>
        <begin position="1240"/>
        <end position="1262"/>
    </location>
</feature>
<evidence type="ECO:0000256" key="4">
    <source>
        <dbReference type="ARBA" id="ARBA00023136"/>
    </source>
</evidence>
<dbReference type="SUPFAM" id="SSF81324">
    <property type="entry name" value="Voltage-gated potassium channels"/>
    <property type="match status" value="1"/>
</dbReference>
<dbReference type="PANTHER" id="PTHR10217:SF435">
    <property type="entry name" value="POTASSIUM VOLTAGE-GATED CHANNEL PROTEIN EAG"/>
    <property type="match status" value="1"/>
</dbReference>
<organism evidence="9 10">
    <name type="scientific">Symbiodinium microadriaticum</name>
    <name type="common">Dinoflagellate</name>
    <name type="synonym">Zooxanthella microadriatica</name>
    <dbReference type="NCBI Taxonomy" id="2951"/>
    <lineage>
        <taxon>Eukaryota</taxon>
        <taxon>Sar</taxon>
        <taxon>Alveolata</taxon>
        <taxon>Dinophyceae</taxon>
        <taxon>Suessiales</taxon>
        <taxon>Symbiodiniaceae</taxon>
        <taxon>Symbiodinium</taxon>
    </lineage>
</organism>
<reference evidence="9 10" key="1">
    <citation type="submission" date="2016-02" db="EMBL/GenBank/DDBJ databases">
        <title>Genome analysis of coral dinoflagellate symbionts highlights evolutionary adaptations to a symbiotic lifestyle.</title>
        <authorList>
            <person name="Aranda M."/>
            <person name="Li Y."/>
            <person name="Liew Y.J."/>
            <person name="Baumgarten S."/>
            <person name="Simakov O."/>
            <person name="Wilson M."/>
            <person name="Piel J."/>
            <person name="Ashoor H."/>
            <person name="Bougouffa S."/>
            <person name="Bajic V.B."/>
            <person name="Ryu T."/>
            <person name="Ravasi T."/>
            <person name="Bayer T."/>
            <person name="Micklem G."/>
            <person name="Kim H."/>
            <person name="Bhak J."/>
            <person name="Lajeunesse T.C."/>
            <person name="Voolstra C.R."/>
        </authorList>
    </citation>
    <scope>NUCLEOTIDE SEQUENCE [LARGE SCALE GENOMIC DNA]</scope>
    <source>
        <strain evidence="9 10">CCMP2467</strain>
    </source>
</reference>
<dbReference type="OrthoDB" id="9909019at2759"/>
<comment type="subcellular location">
    <subcellularLocation>
        <location evidence="1">Membrane</location>
        <topology evidence="1">Multi-pass membrane protein</topology>
    </subcellularLocation>
</comment>
<name>A0A1Q9CP01_SYMMI</name>
<evidence type="ECO:0000256" key="6">
    <source>
        <dbReference type="SAM" id="Phobius"/>
    </source>
</evidence>
<dbReference type="GO" id="GO:0005249">
    <property type="term" value="F:voltage-gated potassium channel activity"/>
    <property type="evidence" value="ECO:0007669"/>
    <property type="project" value="TreeGrafter"/>
</dbReference>
<feature type="domain" description="Palmitoyltransferase DHHC" evidence="8">
    <location>
        <begin position="1600"/>
        <end position="1657"/>
    </location>
</feature>
<evidence type="ECO:0000256" key="5">
    <source>
        <dbReference type="SAM" id="MobiDB-lite"/>
    </source>
</evidence>
<evidence type="ECO:0000256" key="3">
    <source>
        <dbReference type="ARBA" id="ARBA00022989"/>
    </source>
</evidence>
<feature type="compositionally biased region" description="Acidic residues" evidence="5">
    <location>
        <begin position="915"/>
        <end position="924"/>
    </location>
</feature>
<keyword evidence="9" id="KW-0808">Transferase</keyword>
<dbReference type="Gene3D" id="1.10.287.70">
    <property type="match status" value="1"/>
</dbReference>
<dbReference type="Pfam" id="PF00520">
    <property type="entry name" value="Ion_trans"/>
    <property type="match status" value="1"/>
</dbReference>
<dbReference type="GO" id="GO:0042391">
    <property type="term" value="P:regulation of membrane potential"/>
    <property type="evidence" value="ECO:0007669"/>
    <property type="project" value="TreeGrafter"/>
</dbReference>
<dbReference type="InterPro" id="IPR014710">
    <property type="entry name" value="RmlC-like_jellyroll"/>
</dbReference>
<keyword evidence="2 6" id="KW-0812">Transmembrane</keyword>
<keyword evidence="4 6" id="KW-0472">Membrane</keyword>
<feature type="domain" description="Ion transport" evidence="7">
    <location>
        <begin position="1009"/>
        <end position="1268"/>
    </location>
</feature>
<dbReference type="Gene3D" id="2.60.120.10">
    <property type="entry name" value="Jelly Rolls"/>
    <property type="match status" value="1"/>
</dbReference>
<dbReference type="Proteomes" id="UP000186817">
    <property type="component" value="Unassembled WGS sequence"/>
</dbReference>
<feature type="region of interest" description="Disordered" evidence="5">
    <location>
        <begin position="172"/>
        <end position="206"/>
    </location>
</feature>
<proteinExistence type="predicted"/>
<dbReference type="EMBL" id="LSRX01001025">
    <property type="protein sequence ID" value="OLP84658.1"/>
    <property type="molecule type" value="Genomic_DNA"/>
</dbReference>
<dbReference type="GO" id="GO:0016409">
    <property type="term" value="F:palmitoyltransferase activity"/>
    <property type="evidence" value="ECO:0007669"/>
    <property type="project" value="InterPro"/>
</dbReference>
<keyword evidence="3 6" id="KW-1133">Transmembrane helix</keyword>